<evidence type="ECO:0000313" key="2">
    <source>
        <dbReference type="EMBL" id="CAL1532592.1"/>
    </source>
</evidence>
<keyword evidence="3" id="KW-1185">Reference proteome</keyword>
<proteinExistence type="predicted"/>
<name>A0AAV2HFC4_LYMST</name>
<accession>A0AAV2HFC4</accession>
<evidence type="ECO:0000256" key="1">
    <source>
        <dbReference type="SAM" id="MobiDB-lite"/>
    </source>
</evidence>
<feature type="non-terminal residue" evidence="2">
    <location>
        <position position="164"/>
    </location>
</feature>
<comment type="caution">
    <text evidence="2">The sequence shown here is derived from an EMBL/GenBank/DDBJ whole genome shotgun (WGS) entry which is preliminary data.</text>
</comment>
<dbReference type="EMBL" id="CAXITT010000119">
    <property type="protein sequence ID" value="CAL1532592.1"/>
    <property type="molecule type" value="Genomic_DNA"/>
</dbReference>
<dbReference type="Proteomes" id="UP001497497">
    <property type="component" value="Unassembled WGS sequence"/>
</dbReference>
<protein>
    <submittedName>
        <fullName evidence="2">Uncharacterized protein</fullName>
    </submittedName>
</protein>
<organism evidence="2 3">
    <name type="scientific">Lymnaea stagnalis</name>
    <name type="common">Great pond snail</name>
    <name type="synonym">Helix stagnalis</name>
    <dbReference type="NCBI Taxonomy" id="6523"/>
    <lineage>
        <taxon>Eukaryota</taxon>
        <taxon>Metazoa</taxon>
        <taxon>Spiralia</taxon>
        <taxon>Lophotrochozoa</taxon>
        <taxon>Mollusca</taxon>
        <taxon>Gastropoda</taxon>
        <taxon>Heterobranchia</taxon>
        <taxon>Euthyneura</taxon>
        <taxon>Panpulmonata</taxon>
        <taxon>Hygrophila</taxon>
        <taxon>Lymnaeoidea</taxon>
        <taxon>Lymnaeidae</taxon>
        <taxon>Lymnaea</taxon>
    </lineage>
</organism>
<reference evidence="2 3" key="1">
    <citation type="submission" date="2024-04" db="EMBL/GenBank/DDBJ databases">
        <authorList>
            <consortium name="Genoscope - CEA"/>
            <person name="William W."/>
        </authorList>
    </citation>
    <scope>NUCLEOTIDE SEQUENCE [LARGE SCALE GENOMIC DNA]</scope>
</reference>
<gene>
    <name evidence="2" type="ORF">GSLYS_00006610001</name>
</gene>
<evidence type="ECO:0000313" key="3">
    <source>
        <dbReference type="Proteomes" id="UP001497497"/>
    </source>
</evidence>
<sequence>AESISSAETEHYPLFKHPKRPVSTPVIRAPTAMQGHGSGDRDSFREWKQIGLPAKGAHPSGRGSNILMKSSEMPFPKNMSTIVDGTYLELQSNLMRFKSLDDLVFNRGHDLDDRKDVRFRLDSQTGDIRDTHHDRRVPTDGHQHSRNKYEYQSWGRRDQAPVKA</sequence>
<feature type="non-terminal residue" evidence="2">
    <location>
        <position position="1"/>
    </location>
</feature>
<dbReference type="AlphaFoldDB" id="A0AAV2HFC4"/>
<feature type="region of interest" description="Disordered" evidence="1">
    <location>
        <begin position="1"/>
        <end position="43"/>
    </location>
</feature>
<feature type="region of interest" description="Disordered" evidence="1">
    <location>
        <begin position="128"/>
        <end position="164"/>
    </location>
</feature>